<reference evidence="2 3" key="1">
    <citation type="submission" date="2015-09" db="EMBL/GenBank/DDBJ databases">
        <authorList>
            <consortium name="Pathogen Informatics"/>
        </authorList>
    </citation>
    <scope>NUCLEOTIDE SEQUENCE [LARGE SCALE GENOMIC DNA]</scope>
    <source>
        <strain evidence="2 3">2789STDY5834911</strain>
    </source>
</reference>
<proteinExistence type="predicted"/>
<sequence length="83" mass="9891">MRRIRMKKSRKYEQDKLQAAINASARRALDDLEKSSGMLSVMIEALRQGLPEMAEKYRKLAQDYRELQRLETELQKYEREGDK</sequence>
<feature type="coiled-coil region" evidence="1">
    <location>
        <begin position="50"/>
        <end position="80"/>
    </location>
</feature>
<keyword evidence="1" id="KW-0175">Coiled coil</keyword>
<accession>A0A174LLK5</accession>
<dbReference type="EMBL" id="CZAW01000008">
    <property type="protein sequence ID" value="CUP22655.1"/>
    <property type="molecule type" value="Genomic_DNA"/>
</dbReference>
<evidence type="ECO:0000313" key="2">
    <source>
        <dbReference type="EMBL" id="CUP22655.1"/>
    </source>
</evidence>
<evidence type="ECO:0000256" key="1">
    <source>
        <dbReference type="SAM" id="Coils"/>
    </source>
</evidence>
<evidence type="ECO:0000313" key="3">
    <source>
        <dbReference type="Proteomes" id="UP000095712"/>
    </source>
</evidence>
<dbReference type="Proteomes" id="UP000095712">
    <property type="component" value="Unassembled WGS sequence"/>
</dbReference>
<protein>
    <submittedName>
        <fullName evidence="2">Uncharacterized protein</fullName>
    </submittedName>
</protein>
<dbReference type="RefSeq" id="WP_156331173.1">
    <property type="nucleotide sequence ID" value="NZ_CZAW01000008.1"/>
</dbReference>
<gene>
    <name evidence="2" type="ORF">ERS852523_00937</name>
</gene>
<dbReference type="AlphaFoldDB" id="A0A174LLK5"/>
<organism evidence="2 3">
    <name type="scientific">Blautia wexlerae</name>
    <dbReference type="NCBI Taxonomy" id="418240"/>
    <lineage>
        <taxon>Bacteria</taxon>
        <taxon>Bacillati</taxon>
        <taxon>Bacillota</taxon>
        <taxon>Clostridia</taxon>
        <taxon>Lachnospirales</taxon>
        <taxon>Lachnospiraceae</taxon>
        <taxon>Blautia</taxon>
    </lineage>
</organism>
<name>A0A174LLK5_9FIRM</name>